<evidence type="ECO:0000256" key="4">
    <source>
        <dbReference type="ARBA" id="ARBA00022617"/>
    </source>
</evidence>
<keyword evidence="4 8" id="KW-0349">Heme</keyword>
<accession>G5BXY4</accession>
<reference evidence="10 11" key="1">
    <citation type="journal article" date="2011" name="Nature">
        <title>Genome sequencing reveals insights into physiology and longevity of the naked mole rat.</title>
        <authorList>
            <person name="Kim E.B."/>
            <person name="Fang X."/>
            <person name="Fushan A.A."/>
            <person name="Huang Z."/>
            <person name="Lobanov A.V."/>
            <person name="Han L."/>
            <person name="Marino S.M."/>
            <person name="Sun X."/>
            <person name="Turanov A.A."/>
            <person name="Yang P."/>
            <person name="Yim S.H."/>
            <person name="Zhao X."/>
            <person name="Kasaikina M.V."/>
            <person name="Stoletzki N."/>
            <person name="Peng C."/>
            <person name="Polak P."/>
            <person name="Xiong Z."/>
            <person name="Kiezun A."/>
            <person name="Zhu Y."/>
            <person name="Chen Y."/>
            <person name="Kryukov G.V."/>
            <person name="Zhang Q."/>
            <person name="Peshkin L."/>
            <person name="Yang L."/>
            <person name="Bronson R.T."/>
            <person name="Buffenstein R."/>
            <person name="Wang B."/>
            <person name="Han C."/>
            <person name="Li Q."/>
            <person name="Chen L."/>
            <person name="Zhao W."/>
            <person name="Sunyaev S.R."/>
            <person name="Park T.J."/>
            <person name="Zhang G."/>
            <person name="Wang J."/>
            <person name="Gladyshev V.N."/>
        </authorList>
    </citation>
    <scope>NUCLEOTIDE SEQUENCE [LARGE SCALE GENOMIC DNA]</scope>
</reference>
<gene>
    <name evidence="10" type="ORF">GW7_13001</name>
</gene>
<dbReference type="GO" id="GO:0019825">
    <property type="term" value="F:oxygen binding"/>
    <property type="evidence" value="ECO:0007669"/>
    <property type="project" value="InterPro"/>
</dbReference>
<keyword evidence="7" id="KW-0408">Iron</keyword>
<dbReference type="PRINTS" id="PR00612">
    <property type="entry name" value="ALPHAHAEM"/>
</dbReference>
<dbReference type="STRING" id="10181.G5BXY4"/>
<comment type="function">
    <text evidence="1">Involved in oxygen transport from the lung to the various peripheral tissues.</text>
</comment>
<dbReference type="GO" id="GO:0004601">
    <property type="term" value="F:peroxidase activity"/>
    <property type="evidence" value="ECO:0007669"/>
    <property type="project" value="TreeGrafter"/>
</dbReference>
<evidence type="ECO:0000256" key="8">
    <source>
        <dbReference type="RuleBase" id="RU000356"/>
    </source>
</evidence>
<evidence type="ECO:0000259" key="9">
    <source>
        <dbReference type="PROSITE" id="PS01033"/>
    </source>
</evidence>
<dbReference type="InterPro" id="IPR000971">
    <property type="entry name" value="Globin"/>
</dbReference>
<dbReference type="InParanoid" id="G5BXY4"/>
<evidence type="ECO:0000256" key="3">
    <source>
        <dbReference type="ARBA" id="ARBA00022448"/>
    </source>
</evidence>
<feature type="domain" description="Globin" evidence="9">
    <location>
        <begin position="1"/>
        <end position="115"/>
    </location>
</feature>
<dbReference type="InterPro" id="IPR012292">
    <property type="entry name" value="Globin/Proto"/>
</dbReference>
<protein>
    <submittedName>
        <fullName evidence="10">Hemoglobin subunit alpha-1/2/3</fullName>
    </submittedName>
</protein>
<name>G5BXY4_HETGA</name>
<sequence>MLTSFPTTKTYFLNFDMSPGSPQIQTHSKKAADALTKAIDRTDNMPATLSDLSDCIPRSCVWRPTSGGASSPQLLNHYMLLTRANNFPEEFTLKFHTIIDKLFCTVGTALSSKYHQAGPYPCPLCLRPGSPPLPTVHLCIFE</sequence>
<evidence type="ECO:0000313" key="10">
    <source>
        <dbReference type="EMBL" id="EHB14145.1"/>
    </source>
</evidence>
<dbReference type="GO" id="GO:0046872">
    <property type="term" value="F:metal ion binding"/>
    <property type="evidence" value="ECO:0007669"/>
    <property type="project" value="UniProtKB-KW"/>
</dbReference>
<keyword evidence="6" id="KW-0479">Metal-binding</keyword>
<dbReference type="InterPro" id="IPR002338">
    <property type="entry name" value="Hemoglobin_a-typ"/>
</dbReference>
<dbReference type="EMBL" id="JH172427">
    <property type="protein sequence ID" value="EHB14145.1"/>
    <property type="molecule type" value="Genomic_DNA"/>
</dbReference>
<evidence type="ECO:0000256" key="7">
    <source>
        <dbReference type="ARBA" id="ARBA00023004"/>
    </source>
</evidence>
<dbReference type="GO" id="GO:0020037">
    <property type="term" value="F:heme binding"/>
    <property type="evidence" value="ECO:0007669"/>
    <property type="project" value="InterPro"/>
</dbReference>
<keyword evidence="3 8" id="KW-0813">Transport</keyword>
<evidence type="ECO:0000256" key="2">
    <source>
        <dbReference type="ARBA" id="ARBA00008705"/>
    </source>
</evidence>
<evidence type="ECO:0000256" key="5">
    <source>
        <dbReference type="ARBA" id="ARBA00022621"/>
    </source>
</evidence>
<evidence type="ECO:0000313" key="11">
    <source>
        <dbReference type="Proteomes" id="UP000006813"/>
    </source>
</evidence>
<evidence type="ECO:0000256" key="6">
    <source>
        <dbReference type="ARBA" id="ARBA00022723"/>
    </source>
</evidence>
<evidence type="ECO:0000256" key="1">
    <source>
        <dbReference type="ARBA" id="ARBA00003705"/>
    </source>
</evidence>
<dbReference type="GO" id="GO:0072562">
    <property type="term" value="C:blood microparticle"/>
    <property type="evidence" value="ECO:0007669"/>
    <property type="project" value="TreeGrafter"/>
</dbReference>
<dbReference type="InterPro" id="IPR050056">
    <property type="entry name" value="Hemoglobin_oxygen_transport"/>
</dbReference>
<comment type="similarity">
    <text evidence="2 8">Belongs to the globin family.</text>
</comment>
<dbReference type="PANTHER" id="PTHR11442">
    <property type="entry name" value="HEMOGLOBIN FAMILY MEMBER"/>
    <property type="match status" value="1"/>
</dbReference>
<dbReference type="Gene3D" id="1.10.490.10">
    <property type="entry name" value="Globins"/>
    <property type="match status" value="1"/>
</dbReference>
<dbReference type="SUPFAM" id="SSF46458">
    <property type="entry name" value="Globin-like"/>
    <property type="match status" value="1"/>
</dbReference>
<organism evidence="10 11">
    <name type="scientific">Heterocephalus glaber</name>
    <name type="common">Naked mole rat</name>
    <dbReference type="NCBI Taxonomy" id="10181"/>
    <lineage>
        <taxon>Eukaryota</taxon>
        <taxon>Metazoa</taxon>
        <taxon>Chordata</taxon>
        <taxon>Craniata</taxon>
        <taxon>Vertebrata</taxon>
        <taxon>Euteleostomi</taxon>
        <taxon>Mammalia</taxon>
        <taxon>Eutheria</taxon>
        <taxon>Euarchontoglires</taxon>
        <taxon>Glires</taxon>
        <taxon>Rodentia</taxon>
        <taxon>Hystricomorpha</taxon>
        <taxon>Bathyergidae</taxon>
        <taxon>Heterocephalus</taxon>
    </lineage>
</organism>
<dbReference type="Proteomes" id="UP000006813">
    <property type="component" value="Unassembled WGS sequence"/>
</dbReference>
<dbReference type="GO" id="GO:0031720">
    <property type="term" value="F:haptoglobin binding"/>
    <property type="evidence" value="ECO:0007669"/>
    <property type="project" value="TreeGrafter"/>
</dbReference>
<dbReference type="PROSITE" id="PS01033">
    <property type="entry name" value="GLOBIN"/>
    <property type="match status" value="1"/>
</dbReference>
<dbReference type="GO" id="GO:0031838">
    <property type="term" value="C:haptoglobin-hemoglobin complex"/>
    <property type="evidence" value="ECO:0007669"/>
    <property type="project" value="TreeGrafter"/>
</dbReference>
<dbReference type="PANTHER" id="PTHR11442:SF48">
    <property type="entry name" value="HEMOGLOBIN SUBUNIT ALPHA"/>
    <property type="match status" value="1"/>
</dbReference>
<dbReference type="AlphaFoldDB" id="G5BXY4"/>
<dbReference type="GO" id="GO:0005833">
    <property type="term" value="C:hemoglobin complex"/>
    <property type="evidence" value="ECO:0007669"/>
    <property type="project" value="InterPro"/>
</dbReference>
<dbReference type="InterPro" id="IPR009050">
    <property type="entry name" value="Globin-like_sf"/>
</dbReference>
<keyword evidence="5 8" id="KW-0561">Oxygen transport</keyword>
<dbReference type="GO" id="GO:0042744">
    <property type="term" value="P:hydrogen peroxide catabolic process"/>
    <property type="evidence" value="ECO:0007669"/>
    <property type="project" value="TreeGrafter"/>
</dbReference>
<dbReference type="GO" id="GO:0043177">
    <property type="term" value="F:organic acid binding"/>
    <property type="evidence" value="ECO:0007669"/>
    <property type="project" value="TreeGrafter"/>
</dbReference>
<proteinExistence type="inferred from homology"/>
<dbReference type="GO" id="GO:0005344">
    <property type="term" value="F:oxygen carrier activity"/>
    <property type="evidence" value="ECO:0007669"/>
    <property type="project" value="UniProtKB-KW"/>
</dbReference>
<dbReference type="Pfam" id="PF00042">
    <property type="entry name" value="Globin"/>
    <property type="match status" value="1"/>
</dbReference>